<dbReference type="Pfam" id="PF04511">
    <property type="entry name" value="DER1"/>
    <property type="match status" value="1"/>
</dbReference>
<dbReference type="InterPro" id="IPR007599">
    <property type="entry name" value="DER1"/>
</dbReference>
<dbReference type="OrthoDB" id="1716531at2759"/>
<evidence type="ECO:0000313" key="9">
    <source>
        <dbReference type="Proteomes" id="UP000265703"/>
    </source>
</evidence>
<feature type="transmembrane region" description="Helical" evidence="7">
    <location>
        <begin position="103"/>
        <end position="120"/>
    </location>
</feature>
<keyword evidence="6 7" id="KW-0472">Membrane</keyword>
<comment type="function">
    <text evidence="7">May be involved in the degradation of misfolded endoplasmic reticulum (ER) luminal proteins.</text>
</comment>
<feature type="non-terminal residue" evidence="8">
    <location>
        <position position="1"/>
    </location>
</feature>
<evidence type="ECO:0000256" key="7">
    <source>
        <dbReference type="RuleBase" id="RU363059"/>
    </source>
</evidence>
<dbReference type="GO" id="GO:0006950">
    <property type="term" value="P:response to stress"/>
    <property type="evidence" value="ECO:0007669"/>
    <property type="project" value="UniProtKB-ARBA"/>
</dbReference>
<feature type="transmembrane region" description="Helical" evidence="7">
    <location>
        <begin position="52"/>
        <end position="73"/>
    </location>
</feature>
<feature type="transmembrane region" description="Helical" evidence="7">
    <location>
        <begin position="127"/>
        <end position="145"/>
    </location>
</feature>
<comment type="similarity">
    <text evidence="2 7">Belongs to the derlin family.</text>
</comment>
<keyword evidence="5 7" id="KW-1133">Transmembrane helix</keyword>
<proteinExistence type="inferred from homology"/>
<evidence type="ECO:0000313" key="8">
    <source>
        <dbReference type="EMBL" id="RIA96119.1"/>
    </source>
</evidence>
<accession>A0A397TFJ5</accession>
<reference evidence="8 9" key="1">
    <citation type="submission" date="2018-06" db="EMBL/GenBank/DDBJ databases">
        <title>Comparative genomics reveals the genomic features of Rhizophagus irregularis, R. cerebriforme, R. diaphanum and Gigaspora rosea, and their symbiotic lifestyle signature.</title>
        <authorList>
            <person name="Morin E."/>
            <person name="San Clemente H."/>
            <person name="Chen E.C.H."/>
            <person name="De La Providencia I."/>
            <person name="Hainaut M."/>
            <person name="Kuo A."/>
            <person name="Kohler A."/>
            <person name="Murat C."/>
            <person name="Tang N."/>
            <person name="Roy S."/>
            <person name="Loubradou J."/>
            <person name="Henrissat B."/>
            <person name="Grigoriev I.V."/>
            <person name="Corradi N."/>
            <person name="Roux C."/>
            <person name="Martin F.M."/>
        </authorList>
    </citation>
    <scope>NUCLEOTIDE SEQUENCE [LARGE SCALE GENOMIC DNA]</scope>
    <source>
        <strain evidence="8 9">DAOM 227022</strain>
    </source>
</reference>
<dbReference type="Proteomes" id="UP000265703">
    <property type="component" value="Unassembled WGS sequence"/>
</dbReference>
<evidence type="ECO:0000256" key="1">
    <source>
        <dbReference type="ARBA" id="ARBA00004477"/>
    </source>
</evidence>
<organism evidence="8 9">
    <name type="scientific">Glomus cerebriforme</name>
    <dbReference type="NCBI Taxonomy" id="658196"/>
    <lineage>
        <taxon>Eukaryota</taxon>
        <taxon>Fungi</taxon>
        <taxon>Fungi incertae sedis</taxon>
        <taxon>Mucoromycota</taxon>
        <taxon>Glomeromycotina</taxon>
        <taxon>Glomeromycetes</taxon>
        <taxon>Glomerales</taxon>
        <taxon>Glomeraceae</taxon>
        <taxon>Glomus</taxon>
    </lineage>
</organism>
<dbReference type="GO" id="GO:0005789">
    <property type="term" value="C:endoplasmic reticulum membrane"/>
    <property type="evidence" value="ECO:0007669"/>
    <property type="project" value="UniProtKB-SubCell"/>
</dbReference>
<feature type="transmembrane region" description="Helical" evidence="7">
    <location>
        <begin position="17"/>
        <end position="40"/>
    </location>
</feature>
<dbReference type="AlphaFoldDB" id="A0A397TFJ5"/>
<dbReference type="PANTHER" id="PTHR11009">
    <property type="entry name" value="DER1-LIKE PROTEIN, DERLIN"/>
    <property type="match status" value="1"/>
</dbReference>
<sequence>MEELIAWFNKIPICTKFLFTNCVLISLLINIFPFVLAFLYKSSTLSFWSPQSILLEVLTIVLNTHMSLFLLPFNLDGAFQLYFLCQCSRDVETTKFSGRTADYIVFLLFEVLTILILGWLGWYTRGLVLLNQSLIMAIICTWSLYNRQDYVNFLFGIRFKGVYLPFVLLMFDMLVISGIPWGLLIGIITGYLYYYLKELGFLNTPRLLYRYFPRTSIRYVNQDQRVDFSYWGYWSIYRYGLIY</sequence>
<dbReference type="EMBL" id="QKYT01000050">
    <property type="protein sequence ID" value="RIA96119.1"/>
    <property type="molecule type" value="Genomic_DNA"/>
</dbReference>
<dbReference type="STRING" id="658196.A0A397TFJ5"/>
<comment type="subcellular location">
    <subcellularLocation>
        <location evidence="1 7">Endoplasmic reticulum membrane</location>
        <topology evidence="1 7">Multi-pass membrane protein</topology>
    </subcellularLocation>
</comment>
<feature type="transmembrane region" description="Helical" evidence="7">
    <location>
        <begin position="165"/>
        <end position="196"/>
    </location>
</feature>
<evidence type="ECO:0000256" key="4">
    <source>
        <dbReference type="ARBA" id="ARBA00022824"/>
    </source>
</evidence>
<keyword evidence="3 7" id="KW-0812">Transmembrane</keyword>
<name>A0A397TFJ5_9GLOM</name>
<keyword evidence="4 7" id="KW-0256">Endoplasmic reticulum</keyword>
<evidence type="ECO:0000256" key="3">
    <source>
        <dbReference type="ARBA" id="ARBA00022692"/>
    </source>
</evidence>
<protein>
    <recommendedName>
        <fullName evidence="7">Derlin</fullName>
    </recommendedName>
</protein>
<evidence type="ECO:0000256" key="5">
    <source>
        <dbReference type="ARBA" id="ARBA00022989"/>
    </source>
</evidence>
<gene>
    <name evidence="8" type="ORF">C1645_755768</name>
</gene>
<evidence type="ECO:0000256" key="6">
    <source>
        <dbReference type="ARBA" id="ARBA00023136"/>
    </source>
</evidence>
<evidence type="ECO:0000256" key="2">
    <source>
        <dbReference type="ARBA" id="ARBA00008917"/>
    </source>
</evidence>
<keyword evidence="9" id="KW-1185">Reference proteome</keyword>
<comment type="caution">
    <text evidence="8">The sequence shown here is derived from an EMBL/GenBank/DDBJ whole genome shotgun (WGS) entry which is preliminary data.</text>
</comment>